<protein>
    <submittedName>
        <fullName evidence="1">Uncharacterized protein</fullName>
    </submittedName>
</protein>
<proteinExistence type="predicted"/>
<dbReference type="EMBL" id="JAANNT010000002">
    <property type="protein sequence ID" value="NUV27337.1"/>
    <property type="molecule type" value="Genomic_DNA"/>
</dbReference>
<dbReference type="AlphaFoldDB" id="A0A7Y6C6K0"/>
<organism evidence="1 2">
    <name type="scientific">Streptomyces odorifer</name>
    <dbReference type="NCBI Taxonomy" id="53450"/>
    <lineage>
        <taxon>Bacteria</taxon>
        <taxon>Bacillati</taxon>
        <taxon>Actinomycetota</taxon>
        <taxon>Actinomycetes</taxon>
        <taxon>Kitasatosporales</taxon>
        <taxon>Streptomycetaceae</taxon>
        <taxon>Streptomyces</taxon>
        <taxon>Streptomyces albidoflavus group</taxon>
    </lineage>
</organism>
<dbReference type="Proteomes" id="UP000540128">
    <property type="component" value="Unassembled WGS sequence"/>
</dbReference>
<evidence type="ECO:0000313" key="2">
    <source>
        <dbReference type="Proteomes" id="UP000540128"/>
    </source>
</evidence>
<gene>
    <name evidence="1" type="ORF">G6W59_03085</name>
</gene>
<dbReference type="RefSeq" id="WP_175458933.1">
    <property type="nucleotide sequence ID" value="NZ_JAANNT010000002.1"/>
</dbReference>
<sequence>MIIATVAQRKLVRVAALRKPRSATTTAAAAAARVPRTAPAFKAMENSSEELRS</sequence>
<name>A0A7Y6C6K0_9ACTN</name>
<reference evidence="1 2" key="1">
    <citation type="submission" date="2020-03" db="EMBL/GenBank/DDBJ databases">
        <title>Complete genome sequence of sixteen Streptomyces strains facilitates identification of candidate genes involved in plant growth-promotion in grain legumes and cereals.</title>
        <authorList>
            <person name="Gopalakrishnan S."/>
            <person name="Thakur V."/>
            <person name="Saxena R."/>
            <person name="Vadlamudi S."/>
            <person name="Purohit S."/>
            <person name="Kumar V."/>
            <person name="Rathore A."/>
            <person name="Chitikineni A."/>
            <person name="Varshney R.K."/>
        </authorList>
    </citation>
    <scope>NUCLEOTIDE SEQUENCE [LARGE SCALE GENOMIC DNA]</scope>
    <source>
        <strain evidence="1 2">KAI-180</strain>
    </source>
</reference>
<keyword evidence="2" id="KW-1185">Reference proteome</keyword>
<comment type="caution">
    <text evidence="1">The sequence shown here is derived from an EMBL/GenBank/DDBJ whole genome shotgun (WGS) entry which is preliminary data.</text>
</comment>
<accession>A0A7Y6C6K0</accession>
<evidence type="ECO:0000313" key="1">
    <source>
        <dbReference type="EMBL" id="NUV27337.1"/>
    </source>
</evidence>